<dbReference type="KEGG" id="tet:TTHERM_00467390"/>
<evidence type="ECO:0000313" key="10">
    <source>
        <dbReference type="Proteomes" id="UP000009168"/>
    </source>
</evidence>
<feature type="signal peptide" evidence="7">
    <location>
        <begin position="1"/>
        <end position="21"/>
    </location>
</feature>
<dbReference type="InterPro" id="IPR031777">
    <property type="entry name" value="Sortilin_C"/>
</dbReference>
<dbReference type="GO" id="GO:0006892">
    <property type="term" value="P:post-Golgi vesicle-mediated transport"/>
    <property type="evidence" value="ECO:0007669"/>
    <property type="project" value="TreeGrafter"/>
</dbReference>
<dbReference type="InterPro" id="IPR031778">
    <property type="entry name" value="Sortilin_N"/>
</dbReference>
<dbReference type="STRING" id="312017.I7MAK8"/>
<dbReference type="RefSeq" id="XP_001025035.2">
    <property type="nucleotide sequence ID" value="XM_001025035.3"/>
</dbReference>
<dbReference type="PANTHER" id="PTHR12106">
    <property type="entry name" value="SORTILIN RELATED"/>
    <property type="match status" value="1"/>
</dbReference>
<feature type="region of interest" description="Disordered" evidence="5">
    <location>
        <begin position="860"/>
        <end position="918"/>
    </location>
</feature>
<dbReference type="Pfam" id="PF15901">
    <property type="entry name" value="Sortilin_C"/>
    <property type="match status" value="1"/>
</dbReference>
<organism evidence="9 10">
    <name type="scientific">Tetrahymena thermophila (strain SB210)</name>
    <dbReference type="NCBI Taxonomy" id="312017"/>
    <lineage>
        <taxon>Eukaryota</taxon>
        <taxon>Sar</taxon>
        <taxon>Alveolata</taxon>
        <taxon>Ciliophora</taxon>
        <taxon>Intramacronucleata</taxon>
        <taxon>Oligohymenophorea</taxon>
        <taxon>Hymenostomatida</taxon>
        <taxon>Tetrahymenina</taxon>
        <taxon>Tetrahymenidae</taxon>
        <taxon>Tetrahymena</taxon>
    </lineage>
</organism>
<keyword evidence="6" id="KW-1133">Transmembrane helix</keyword>
<evidence type="ECO:0000256" key="5">
    <source>
        <dbReference type="SAM" id="MobiDB-lite"/>
    </source>
</evidence>
<name>I7MAK8_TETTS</name>
<dbReference type="SMART" id="SM00602">
    <property type="entry name" value="VPS10"/>
    <property type="match status" value="1"/>
</dbReference>
<keyword evidence="7" id="KW-0732">Signal</keyword>
<gene>
    <name evidence="9" type="ORF">TTHERM_00467390</name>
</gene>
<dbReference type="InterPro" id="IPR015943">
    <property type="entry name" value="WD40/YVTN_repeat-like_dom_sf"/>
</dbReference>
<dbReference type="InParanoid" id="I7MAK8"/>
<keyword evidence="10" id="KW-1185">Reference proteome</keyword>
<dbReference type="Gene3D" id="2.130.10.10">
    <property type="entry name" value="YVTN repeat-like/Quinoprotein amine dehydrogenase"/>
    <property type="match status" value="1"/>
</dbReference>
<dbReference type="SUPFAM" id="SSF110296">
    <property type="entry name" value="Oligoxyloglucan reducing end-specific cellobiohydrolase"/>
    <property type="match status" value="1"/>
</dbReference>
<comment type="subcellular location">
    <subcellularLocation>
        <location evidence="1">Membrane</location>
    </subcellularLocation>
</comment>
<dbReference type="OrthoDB" id="443634at2759"/>
<keyword evidence="3 6" id="KW-0472">Membrane</keyword>
<evidence type="ECO:0000256" key="6">
    <source>
        <dbReference type="SAM" id="Phobius"/>
    </source>
</evidence>
<feature type="region of interest" description="Disordered" evidence="5">
    <location>
        <begin position="393"/>
        <end position="422"/>
    </location>
</feature>
<dbReference type="EMBL" id="GG662441">
    <property type="protein sequence ID" value="EAS04790.2"/>
    <property type="molecule type" value="Genomic_DNA"/>
</dbReference>
<evidence type="ECO:0000256" key="7">
    <source>
        <dbReference type="SAM" id="SignalP"/>
    </source>
</evidence>
<protein>
    <submittedName>
        <fullName evidence="9">BNR/Asp-box protein</fullName>
    </submittedName>
</protein>
<dbReference type="PANTHER" id="PTHR12106:SF27">
    <property type="entry name" value="SORTILIN-RELATED RECEPTOR"/>
    <property type="match status" value="1"/>
</dbReference>
<keyword evidence="4" id="KW-0325">Glycoprotein</keyword>
<dbReference type="GO" id="GO:0016020">
    <property type="term" value="C:membrane"/>
    <property type="evidence" value="ECO:0007669"/>
    <property type="project" value="UniProtKB-SubCell"/>
</dbReference>
<feature type="compositionally biased region" description="Acidic residues" evidence="5">
    <location>
        <begin position="907"/>
        <end position="918"/>
    </location>
</feature>
<dbReference type="GeneID" id="7842930"/>
<dbReference type="eggNOG" id="KOG3511">
    <property type="taxonomic scope" value="Eukaryota"/>
</dbReference>
<sequence>MKKEIRIALIALFCCILTVNCRNEYSSSVIGNPSSLDSPLQDIQWCGENSSNDNLVVLLTQKGSVYRSEDRGASWIKMVDSFARVGVNVKMDLSSNVGIVTQMIASPIDSNEIVFMGSDGINWITTDCGVTIQALGINLNLREFMYHPTEKNWMLASSFNNCEKQNNQKDKRKKDTECFKTKDLFFSENKGKSWRVLLKYVVQFGWAHKVNSKLTNVPTSRIIYSKEVGNSGHQVMKGWSMKTHLFYTDDFMKNQNMIVNQGNKFLITENYLFAAQVHSSDNQLVKLMVSQSNQKEYSFTYAEIPEDIHQHSFTILDTKEGQVFLNINHLGSNSPMGNIYQSDSTGTRFSLSLEDNVRGRDGQCDFESVNGVEGIFISNIFAPSKKLKGIKQMLKSKNPDTSDEDIPTENTRKKGQAQNSEDVLKESLKSLRDNMVTRITFDKGGMWSLLRAPAKDSNGKQINCDINKKCSLHLHSVSSQLSFGPAYSSENSLGLIIATGNTGQFLSHKAGSVNTYLSRDGGLVWEEIRKGSHIYEVADHGSIIVMATDQEPTKNIIFSWDEGRTWNTKQISDTPVMISNIITEPGNTSDKFLVYGSIEGESDISGIIVLLDFASLHPRDCQGYENPDTSDSDYEYWTPHNPSEFCLLGREIKYVRRKRDAACFNPETFERSYVVRKCECTELDWECDVGFARAKDDSKERTGPCVPLKDFKVDYNPPQTCSGSYQVTQGYRRVAGNQCIGGIDHAPIQYPCPMFGFLSYNNLFTNVLILGAMAGVFYLIIQNKEVVITFVATSNLDAYINLGKTYLKKGYTFVTSIVLPQASNQQQGYFQANQDEENRKSHSLKDQHHQFHDNLIESHDHDDEEEQSDAVQQQLTSSQVPQNNSNKNNNNSNTPNQAQHKDLLDEHDGEEDPFDPRN</sequence>
<feature type="compositionally biased region" description="Low complexity" evidence="5">
    <location>
        <begin position="877"/>
        <end position="898"/>
    </location>
</feature>
<dbReference type="AlphaFoldDB" id="I7MAK8"/>
<keyword evidence="2" id="KW-0677">Repeat</keyword>
<dbReference type="Pfam" id="PF15902">
    <property type="entry name" value="Sortilin-Vps10"/>
    <property type="match status" value="2"/>
</dbReference>
<feature type="domain" description="VPS10" evidence="8">
    <location>
        <begin position="54"/>
        <end position="757"/>
    </location>
</feature>
<dbReference type="InterPro" id="IPR006581">
    <property type="entry name" value="VPS10"/>
</dbReference>
<evidence type="ECO:0000313" key="9">
    <source>
        <dbReference type="EMBL" id="EAS04790.2"/>
    </source>
</evidence>
<dbReference type="Gene3D" id="2.10.70.80">
    <property type="match status" value="1"/>
</dbReference>
<accession>I7MAK8</accession>
<dbReference type="InterPro" id="IPR050310">
    <property type="entry name" value="VPS10-sortilin"/>
</dbReference>
<evidence type="ECO:0000256" key="1">
    <source>
        <dbReference type="ARBA" id="ARBA00004370"/>
    </source>
</evidence>
<evidence type="ECO:0000256" key="4">
    <source>
        <dbReference type="ARBA" id="ARBA00023180"/>
    </source>
</evidence>
<dbReference type="Gene3D" id="3.30.60.270">
    <property type="match status" value="1"/>
</dbReference>
<feature type="chain" id="PRO_5003712363" evidence="7">
    <location>
        <begin position="22"/>
        <end position="918"/>
    </location>
</feature>
<reference evidence="10" key="1">
    <citation type="journal article" date="2006" name="PLoS Biol.">
        <title>Macronuclear genome sequence of the ciliate Tetrahymena thermophila, a model eukaryote.</title>
        <authorList>
            <person name="Eisen J.A."/>
            <person name="Coyne R.S."/>
            <person name="Wu M."/>
            <person name="Wu D."/>
            <person name="Thiagarajan M."/>
            <person name="Wortman J.R."/>
            <person name="Badger J.H."/>
            <person name="Ren Q."/>
            <person name="Amedeo P."/>
            <person name="Jones K.M."/>
            <person name="Tallon L.J."/>
            <person name="Delcher A.L."/>
            <person name="Salzberg S.L."/>
            <person name="Silva J.C."/>
            <person name="Haas B.J."/>
            <person name="Majoros W.H."/>
            <person name="Farzad M."/>
            <person name="Carlton J.M."/>
            <person name="Smith R.K. Jr."/>
            <person name="Garg J."/>
            <person name="Pearlman R.E."/>
            <person name="Karrer K.M."/>
            <person name="Sun L."/>
            <person name="Manning G."/>
            <person name="Elde N.C."/>
            <person name="Turkewitz A.P."/>
            <person name="Asai D.J."/>
            <person name="Wilkes D.E."/>
            <person name="Wang Y."/>
            <person name="Cai H."/>
            <person name="Collins K."/>
            <person name="Stewart B.A."/>
            <person name="Lee S.R."/>
            <person name="Wilamowska K."/>
            <person name="Weinberg Z."/>
            <person name="Ruzzo W.L."/>
            <person name="Wloga D."/>
            <person name="Gaertig J."/>
            <person name="Frankel J."/>
            <person name="Tsao C.-C."/>
            <person name="Gorovsky M.A."/>
            <person name="Keeling P.J."/>
            <person name="Waller R.F."/>
            <person name="Patron N.J."/>
            <person name="Cherry J.M."/>
            <person name="Stover N.A."/>
            <person name="Krieger C.J."/>
            <person name="del Toro C."/>
            <person name="Ryder H.F."/>
            <person name="Williamson S.C."/>
            <person name="Barbeau R.A."/>
            <person name="Hamilton E.P."/>
            <person name="Orias E."/>
        </authorList>
    </citation>
    <scope>NUCLEOTIDE SEQUENCE [LARGE SCALE GENOMIC DNA]</scope>
    <source>
        <strain evidence="10">SB210</strain>
    </source>
</reference>
<evidence type="ECO:0000256" key="2">
    <source>
        <dbReference type="ARBA" id="ARBA00022737"/>
    </source>
</evidence>
<evidence type="ECO:0000256" key="3">
    <source>
        <dbReference type="ARBA" id="ARBA00023136"/>
    </source>
</evidence>
<dbReference type="Proteomes" id="UP000009168">
    <property type="component" value="Unassembled WGS sequence"/>
</dbReference>
<feature type="transmembrane region" description="Helical" evidence="6">
    <location>
        <begin position="763"/>
        <end position="781"/>
    </location>
</feature>
<evidence type="ECO:0000259" key="8">
    <source>
        <dbReference type="SMART" id="SM00602"/>
    </source>
</evidence>
<proteinExistence type="predicted"/>
<dbReference type="GO" id="GO:0005794">
    <property type="term" value="C:Golgi apparatus"/>
    <property type="evidence" value="ECO:0007669"/>
    <property type="project" value="TreeGrafter"/>
</dbReference>
<keyword evidence="6" id="KW-0812">Transmembrane</keyword>